<organism evidence="1 2">
    <name type="scientific">Pseudomonas amygdali pv. mori str. 301020</name>
    <dbReference type="NCBI Taxonomy" id="629261"/>
    <lineage>
        <taxon>Bacteria</taxon>
        <taxon>Pseudomonadati</taxon>
        <taxon>Pseudomonadota</taxon>
        <taxon>Gammaproteobacteria</taxon>
        <taxon>Pseudomonadales</taxon>
        <taxon>Pseudomonadaceae</taxon>
        <taxon>Pseudomonas</taxon>
        <taxon>Pseudomonas amygdali</taxon>
    </lineage>
</organism>
<evidence type="ECO:0000313" key="1">
    <source>
        <dbReference type="EMBL" id="EGH22683.1"/>
    </source>
</evidence>
<proteinExistence type="predicted"/>
<dbReference type="AlphaFoldDB" id="A0A656GAD3"/>
<reference evidence="1 2" key="1">
    <citation type="journal article" date="2011" name="PLoS Pathog.">
        <title>Dynamic evolution of pathogenicity revealed by sequencing and comparative genomics of 19 Pseudomonas syringae isolates.</title>
        <authorList>
            <person name="Baltrus D.A."/>
            <person name="Nishimura M.T."/>
            <person name="Romanchuk A."/>
            <person name="Chang J.H."/>
            <person name="Mukhtar M.S."/>
            <person name="Cherkis K."/>
            <person name="Roach J."/>
            <person name="Grant S.R."/>
            <person name="Jones C.D."/>
            <person name="Dangl J.L."/>
        </authorList>
    </citation>
    <scope>NUCLEOTIDE SEQUENCE [LARGE SCALE GENOMIC DNA]</scope>
    <source>
        <strain evidence="1 2">301020</strain>
    </source>
</reference>
<name>A0A656GAD3_PSEA0</name>
<sequence length="70" mass="7819">MLIVAKAIVNGRELFAACQKLRFLEAFSNGKTALLQLLYPLGNICIQLPGKLDIGAWLIVERLGIKRFFT</sequence>
<dbReference type="Proteomes" id="UP000003465">
    <property type="component" value="Unassembled WGS sequence"/>
</dbReference>
<accession>A0A656GAD3</accession>
<protein>
    <submittedName>
        <fullName evidence="1">Uncharacterized protein</fullName>
    </submittedName>
</protein>
<comment type="caution">
    <text evidence="1">The sequence shown here is derived from an EMBL/GenBank/DDBJ whole genome shotgun (WGS) entry which is preliminary data.</text>
</comment>
<evidence type="ECO:0000313" key="2">
    <source>
        <dbReference type="Proteomes" id="UP000003465"/>
    </source>
</evidence>
<gene>
    <name evidence="1" type="ORF">PSYMO_14757</name>
</gene>
<dbReference type="EMBL" id="AEAG01000571">
    <property type="protein sequence ID" value="EGH22683.1"/>
    <property type="molecule type" value="Genomic_DNA"/>
</dbReference>